<keyword evidence="1 3" id="KW-0853">WD repeat</keyword>
<comment type="caution">
    <text evidence="5">The sequence shown here is derived from an EMBL/GenBank/DDBJ whole genome shotgun (WGS) entry which is preliminary data.</text>
</comment>
<feature type="repeat" description="WD" evidence="3">
    <location>
        <begin position="713"/>
        <end position="754"/>
    </location>
</feature>
<dbReference type="CDD" id="cd00200">
    <property type="entry name" value="WD40"/>
    <property type="match status" value="1"/>
</dbReference>
<dbReference type="PANTHER" id="PTHR19848:SF8">
    <property type="entry name" value="F-BOX AND WD REPEAT DOMAIN CONTAINING 7"/>
    <property type="match status" value="1"/>
</dbReference>
<keyword evidence="6" id="KW-1185">Reference proteome</keyword>
<proteinExistence type="predicted"/>
<feature type="repeat" description="WD" evidence="3">
    <location>
        <begin position="637"/>
        <end position="678"/>
    </location>
</feature>
<feature type="domain" description="Nephrocystin 3-like N-terminal" evidence="4">
    <location>
        <begin position="129"/>
        <end position="170"/>
    </location>
</feature>
<dbReference type="PROSITE" id="PS50082">
    <property type="entry name" value="WD_REPEATS_2"/>
    <property type="match status" value="5"/>
</dbReference>
<feature type="repeat" description="WD" evidence="3">
    <location>
        <begin position="595"/>
        <end position="636"/>
    </location>
</feature>
<dbReference type="SUPFAM" id="SSF52540">
    <property type="entry name" value="P-loop containing nucleoside triphosphate hydrolases"/>
    <property type="match status" value="1"/>
</dbReference>
<feature type="repeat" description="WD" evidence="3">
    <location>
        <begin position="755"/>
        <end position="796"/>
    </location>
</feature>
<dbReference type="Gene3D" id="3.40.50.300">
    <property type="entry name" value="P-loop containing nucleotide triphosphate hydrolases"/>
    <property type="match status" value="1"/>
</dbReference>
<dbReference type="Pfam" id="PF00400">
    <property type="entry name" value="WD40"/>
    <property type="match status" value="5"/>
</dbReference>
<dbReference type="InterPro" id="IPR015943">
    <property type="entry name" value="WD40/YVTN_repeat-like_dom_sf"/>
</dbReference>
<dbReference type="InterPro" id="IPR027417">
    <property type="entry name" value="P-loop_NTPase"/>
</dbReference>
<dbReference type="InterPro" id="IPR035994">
    <property type="entry name" value="Nucleoside_phosphorylase_sf"/>
</dbReference>
<reference evidence="5 6" key="1">
    <citation type="submission" date="2024-01" db="EMBL/GenBank/DDBJ databases">
        <title>Complete genome of Cladobotryum mycophilum ATHUM6906.</title>
        <authorList>
            <person name="Christinaki A.C."/>
            <person name="Myridakis A.I."/>
            <person name="Kouvelis V.N."/>
        </authorList>
    </citation>
    <scope>NUCLEOTIDE SEQUENCE [LARGE SCALE GENOMIC DNA]</scope>
    <source>
        <strain evidence="5 6">ATHUM6906</strain>
    </source>
</reference>
<evidence type="ECO:0000256" key="1">
    <source>
        <dbReference type="ARBA" id="ARBA00022574"/>
    </source>
</evidence>
<dbReference type="InterPro" id="IPR056884">
    <property type="entry name" value="NPHP3-like_N"/>
</dbReference>
<dbReference type="Proteomes" id="UP001338125">
    <property type="component" value="Unassembled WGS sequence"/>
</dbReference>
<dbReference type="Gene3D" id="3.40.50.1580">
    <property type="entry name" value="Nucleoside phosphorylase domain"/>
    <property type="match status" value="1"/>
</dbReference>
<keyword evidence="2" id="KW-0677">Repeat</keyword>
<dbReference type="Gene3D" id="2.130.10.10">
    <property type="entry name" value="YVTN repeat-like/Quinoprotein amine dehydrogenase"/>
    <property type="match status" value="2"/>
</dbReference>
<dbReference type="Pfam" id="PF24883">
    <property type="entry name" value="NPHP3_N"/>
    <property type="match status" value="2"/>
</dbReference>
<dbReference type="EMBL" id="JAVFKD010000015">
    <property type="protein sequence ID" value="KAK5988504.1"/>
    <property type="molecule type" value="Genomic_DNA"/>
</dbReference>
<evidence type="ECO:0000313" key="5">
    <source>
        <dbReference type="EMBL" id="KAK5988504.1"/>
    </source>
</evidence>
<evidence type="ECO:0000256" key="3">
    <source>
        <dbReference type="PROSITE-ProRule" id="PRU00221"/>
    </source>
</evidence>
<gene>
    <name evidence="5" type="ORF">PT974_09987</name>
</gene>
<sequence length="845" mass="93735">MTRDRLAAEKDVLCFEMEAAGLMNHFPCLVIRGICDYSDSHKNKKWQGYTVIAATAYAKDLLTRIPPNRVKAEKKIGGLLSEIDQKIDTVSQSLSFIKIPVAEKAAFDSYAKEQNPVCLPKTRIELLHQISEWAENPSTKSIFWLNGMAGTGKLTISRTIARSFASTGHLGATAQLAARKPAIASSIKSAINADSAIGDKGLKEQFDKLILQPLTAISQNAEKGEFLVIVIDALDECEPEDKVKLIIHLFASAKSLGLKIVATSRPELPIRLGFAKLKGEYQDVILHEISKPVIEHDLAVFLRHELAIIRENYNETAQKHRQLDADWPGQSGFDALVTMAIPLFIFAATVCRFLADRKCGNPDERLRKVLDYQTRSQESKLDATYLPVLDQQIIGLSARERDEVLQQFRQIVGSIVVLTSPLSTSALAQLLSIPRHTIDVRLDMLHSVLSIPPLAKSPVRLLHLSFRDFLLDPEKQRGNPFWVDEALAHTQMAANCLRTMKQFLREDICNLRKLGLEGSIVDSQKVNADIPAELQYACLNWVFHLQGARNQGDYREAFQFLKQHFLHWIETLGLMQRAPESIKIIKSLQALLQKLEGHSGPVVSVAFSHDSSLVASASHGRTVRLWRADTGECVQTLEGHSDWVESVAFSHDSSLVASASGGRTVRLWRADTGEYVQTLEGHSGWVGSVAFSHDSSLVASASYDRTSDCVQTLKGHSDSVVSVAFSHDSSLVASASHDGTVRLWRADTGECVQTLEGHSDWVRSVAFSHDSSLVASASHDRTVRLWRADTGECVQKLDISGISHLSFTSDNLHLLTNVRMFITAETKHSFHAIGYGFSRDRCWII</sequence>
<dbReference type="SUPFAM" id="SSF50978">
    <property type="entry name" value="WD40 repeat-like"/>
    <property type="match status" value="1"/>
</dbReference>
<evidence type="ECO:0000259" key="4">
    <source>
        <dbReference type="Pfam" id="PF24883"/>
    </source>
</evidence>
<protein>
    <submittedName>
        <fullName evidence="5">Vegetative incompatibility protein HET-E-1</fullName>
    </submittedName>
</protein>
<accession>A0ABR0S943</accession>
<dbReference type="PROSITE" id="PS50294">
    <property type="entry name" value="WD_REPEATS_REGION"/>
    <property type="match status" value="4"/>
</dbReference>
<feature type="domain" description="Nephrocystin 3-like N-terminal" evidence="4">
    <location>
        <begin position="174"/>
        <end position="265"/>
    </location>
</feature>
<dbReference type="PANTHER" id="PTHR19848">
    <property type="entry name" value="WD40 REPEAT PROTEIN"/>
    <property type="match status" value="1"/>
</dbReference>
<dbReference type="SMART" id="SM00320">
    <property type="entry name" value="WD40"/>
    <property type="match status" value="5"/>
</dbReference>
<dbReference type="SUPFAM" id="SSF53167">
    <property type="entry name" value="Purine and uridine phosphorylases"/>
    <property type="match status" value="1"/>
</dbReference>
<name>A0ABR0S943_9HYPO</name>
<dbReference type="InterPro" id="IPR036322">
    <property type="entry name" value="WD40_repeat_dom_sf"/>
</dbReference>
<organism evidence="5 6">
    <name type="scientific">Cladobotryum mycophilum</name>
    <dbReference type="NCBI Taxonomy" id="491253"/>
    <lineage>
        <taxon>Eukaryota</taxon>
        <taxon>Fungi</taxon>
        <taxon>Dikarya</taxon>
        <taxon>Ascomycota</taxon>
        <taxon>Pezizomycotina</taxon>
        <taxon>Sordariomycetes</taxon>
        <taxon>Hypocreomycetidae</taxon>
        <taxon>Hypocreales</taxon>
        <taxon>Hypocreaceae</taxon>
        <taxon>Cladobotryum</taxon>
    </lineage>
</organism>
<feature type="repeat" description="WD" evidence="3">
    <location>
        <begin position="679"/>
        <end position="706"/>
    </location>
</feature>
<evidence type="ECO:0000256" key="2">
    <source>
        <dbReference type="ARBA" id="ARBA00022737"/>
    </source>
</evidence>
<evidence type="ECO:0000313" key="6">
    <source>
        <dbReference type="Proteomes" id="UP001338125"/>
    </source>
</evidence>
<dbReference type="InterPro" id="IPR001680">
    <property type="entry name" value="WD40_rpt"/>
</dbReference>